<sequence>MIKVGIIGAGAIAQLGHIPSYQKIDGVRIVALSDSNREKAETVARKSNIETYFTDYKDLLKLNEIEAVSICTPNFFHQEQVIASLRAGKNVLCEKPLCLNAREAEEIFKETEKINNRVCMIAYMRRFMSISQILKEFIDQGELGEIYYAKASYLRRRGIPAAGSWFTSKEMSGGGSLIDIGVHILDLSLWLMGNPTPLSAVGSTYAKFRNEAVSAGWPPANTLKGDKFNYNFDVEDLTSSFVKFNNGATLFLETSWAGNSETEGSLSLFGTKGGAKISFCEGGPLYGRLKIFKGRQGRLYDITPVLPLKEDAFHKEVEHFINCIKQRKNPITTPTEALNVARIIDAIYQSAEEGKEIKINSLPT</sequence>
<reference evidence="3" key="1">
    <citation type="journal article" date="2015" name="Nature">
        <title>Complex archaea that bridge the gap between prokaryotes and eukaryotes.</title>
        <authorList>
            <person name="Spang A."/>
            <person name="Saw J.H."/>
            <person name="Jorgensen S.L."/>
            <person name="Zaremba-Niedzwiedzka K."/>
            <person name="Martijn J."/>
            <person name="Lind A.E."/>
            <person name="van Eijk R."/>
            <person name="Schleper C."/>
            <person name="Guy L."/>
            <person name="Ettema T.J."/>
        </authorList>
    </citation>
    <scope>NUCLEOTIDE SEQUENCE</scope>
</reference>
<dbReference type="InterPro" id="IPR004104">
    <property type="entry name" value="Gfo/Idh/MocA-like_OxRdtase_C"/>
</dbReference>
<gene>
    <name evidence="3" type="ORF">LCGC14_1356220</name>
</gene>
<dbReference type="GO" id="GO:0000166">
    <property type="term" value="F:nucleotide binding"/>
    <property type="evidence" value="ECO:0007669"/>
    <property type="project" value="InterPro"/>
</dbReference>
<organism evidence="3">
    <name type="scientific">marine sediment metagenome</name>
    <dbReference type="NCBI Taxonomy" id="412755"/>
    <lineage>
        <taxon>unclassified sequences</taxon>
        <taxon>metagenomes</taxon>
        <taxon>ecological metagenomes</taxon>
    </lineage>
</organism>
<dbReference type="AlphaFoldDB" id="A0A0F9MPZ2"/>
<evidence type="ECO:0008006" key="4">
    <source>
        <dbReference type="Google" id="ProtNLM"/>
    </source>
</evidence>
<dbReference type="PANTHER" id="PTHR43377:SF1">
    <property type="entry name" value="BILIVERDIN REDUCTASE A"/>
    <property type="match status" value="1"/>
</dbReference>
<dbReference type="Gene3D" id="3.40.50.720">
    <property type="entry name" value="NAD(P)-binding Rossmann-like Domain"/>
    <property type="match status" value="1"/>
</dbReference>
<evidence type="ECO:0000313" key="3">
    <source>
        <dbReference type="EMBL" id="KKM78815.1"/>
    </source>
</evidence>
<dbReference type="PANTHER" id="PTHR43377">
    <property type="entry name" value="BILIVERDIN REDUCTASE A"/>
    <property type="match status" value="1"/>
</dbReference>
<dbReference type="Pfam" id="PF02894">
    <property type="entry name" value="GFO_IDH_MocA_C"/>
    <property type="match status" value="1"/>
</dbReference>
<dbReference type="InterPro" id="IPR051450">
    <property type="entry name" value="Gfo/Idh/MocA_Oxidoreductases"/>
</dbReference>
<dbReference type="Gene3D" id="3.30.360.10">
    <property type="entry name" value="Dihydrodipicolinate Reductase, domain 2"/>
    <property type="match status" value="1"/>
</dbReference>
<dbReference type="InterPro" id="IPR000683">
    <property type="entry name" value="Gfo/Idh/MocA-like_OxRdtase_N"/>
</dbReference>
<dbReference type="EMBL" id="LAZR01008431">
    <property type="protein sequence ID" value="KKM78815.1"/>
    <property type="molecule type" value="Genomic_DNA"/>
</dbReference>
<dbReference type="SUPFAM" id="SSF55347">
    <property type="entry name" value="Glyceraldehyde-3-phosphate dehydrogenase-like, C-terminal domain"/>
    <property type="match status" value="1"/>
</dbReference>
<name>A0A0F9MPZ2_9ZZZZ</name>
<evidence type="ECO:0000259" key="2">
    <source>
        <dbReference type="Pfam" id="PF02894"/>
    </source>
</evidence>
<dbReference type="SUPFAM" id="SSF51735">
    <property type="entry name" value="NAD(P)-binding Rossmann-fold domains"/>
    <property type="match status" value="1"/>
</dbReference>
<dbReference type="InterPro" id="IPR036291">
    <property type="entry name" value="NAD(P)-bd_dom_sf"/>
</dbReference>
<accession>A0A0F9MPZ2</accession>
<feature type="domain" description="Gfo/Idh/MocA-like oxidoreductase C-terminal" evidence="2">
    <location>
        <begin position="135"/>
        <end position="359"/>
    </location>
</feature>
<proteinExistence type="predicted"/>
<comment type="caution">
    <text evidence="3">The sequence shown here is derived from an EMBL/GenBank/DDBJ whole genome shotgun (WGS) entry which is preliminary data.</text>
</comment>
<dbReference type="Pfam" id="PF01408">
    <property type="entry name" value="GFO_IDH_MocA"/>
    <property type="match status" value="1"/>
</dbReference>
<feature type="domain" description="Gfo/Idh/MocA-like oxidoreductase N-terminal" evidence="1">
    <location>
        <begin position="2"/>
        <end position="119"/>
    </location>
</feature>
<evidence type="ECO:0000259" key="1">
    <source>
        <dbReference type="Pfam" id="PF01408"/>
    </source>
</evidence>
<protein>
    <recommendedName>
        <fullName evidence="4">Gfo/Idh/MocA-like oxidoreductase N-terminal domain-containing protein</fullName>
    </recommendedName>
</protein>